<dbReference type="EMBL" id="CP018477">
    <property type="protein sequence ID" value="ASV74816.1"/>
    <property type="molecule type" value="Genomic_DNA"/>
</dbReference>
<sequence length="516" mass="56655">MPNAGLGTVYLVGAGPGDPRLITLWGIQCLQKADVVIYDYLVNPALLEYAPKHARRIPLGHHSQGRVLSQEEINDLILAAARNAQTVVRLKGGDPLIFGRFAEEASFLRRQGIPTVIIPGITAALAAASLAEIPLTHADQASAVAFVAGNEHSYKGESHLDYQALARFPGTLIYYMGVRSAGEWTRQLIAHGKSATTPVVLVRRCGWPDQKVYKTTLGDLPQLIANAQIKPPAVIIVGETAREAPTDAWYVRQPLFGQCVLVTRAEEQATELRDLLESLGAHVVIHPVIEILPVFDWRPLDEAISSLESYQWIVFTSGNGVRFFMERLFHLGADARRLRGVQLAVIGPGTAATLRQFGLRADLVPGQFCAEKLAEELNRLPTRGRILLVRASRGRPVLLDELRKGGWDVNQVTAYESRDVTIISQEVERLLTEGRIHWVTATSPSIATAAVRLFGNYLPRVRIASISPITSAVLREHGFEPAAEAQTYTIPGVVDAIVEAVRRERDAQRRNIDNSS</sequence>
<reference evidence="10 11" key="1">
    <citation type="journal article" name="Front. Microbiol.">
        <title>Sugar Metabolism of the First Thermophilic Planctomycete Thermogutta terrifontis: Comparative Genomic and Transcriptomic Approaches.</title>
        <authorList>
            <person name="Elcheninov A.G."/>
            <person name="Menzel P."/>
            <person name="Gudbergsdottir S.R."/>
            <person name="Slesarev A.I."/>
            <person name="Kadnikov V.V."/>
            <person name="Krogh A."/>
            <person name="Bonch-Osmolovskaya E.A."/>
            <person name="Peng X."/>
            <person name="Kublanov I.V."/>
        </authorList>
    </citation>
    <scope>NUCLEOTIDE SEQUENCE [LARGE SCALE GENOMIC DNA]</scope>
    <source>
        <strain evidence="10 11">R1</strain>
    </source>
</reference>
<dbReference type="GO" id="GO:0019354">
    <property type="term" value="P:siroheme biosynthetic process"/>
    <property type="evidence" value="ECO:0007669"/>
    <property type="project" value="InterPro"/>
</dbReference>
<dbReference type="KEGG" id="ttf:THTE_2214"/>
<evidence type="ECO:0000259" key="9">
    <source>
        <dbReference type="Pfam" id="PF02602"/>
    </source>
</evidence>
<dbReference type="CDD" id="cd11642">
    <property type="entry name" value="SUMT"/>
    <property type="match status" value="1"/>
</dbReference>
<gene>
    <name evidence="10" type="ORF">THTE_2214</name>
</gene>
<dbReference type="Gene3D" id="3.40.50.10090">
    <property type="match status" value="2"/>
</dbReference>
<dbReference type="InterPro" id="IPR050161">
    <property type="entry name" value="Siro_Cobalamin_biosynth"/>
</dbReference>
<dbReference type="InterPro" id="IPR014776">
    <property type="entry name" value="4pyrrole_Mease_sub2"/>
</dbReference>
<evidence type="ECO:0000256" key="6">
    <source>
        <dbReference type="ARBA" id="ARBA00023244"/>
    </source>
</evidence>
<dbReference type="Pfam" id="PF00590">
    <property type="entry name" value="TP_methylase"/>
    <property type="match status" value="1"/>
</dbReference>
<dbReference type="PANTHER" id="PTHR45790:SF3">
    <property type="entry name" value="S-ADENOSYL-L-METHIONINE-DEPENDENT UROPORPHYRINOGEN III METHYLTRANSFERASE, CHLOROPLASTIC"/>
    <property type="match status" value="1"/>
</dbReference>
<dbReference type="NCBIfam" id="TIGR01469">
    <property type="entry name" value="cobA_cysG_Cterm"/>
    <property type="match status" value="1"/>
</dbReference>
<dbReference type="CDD" id="cd06578">
    <property type="entry name" value="HemD"/>
    <property type="match status" value="1"/>
</dbReference>
<protein>
    <recommendedName>
        <fullName evidence="2">uroporphyrinogen-III C-methyltransferase</fullName>
        <ecNumber evidence="2">2.1.1.107</ecNumber>
    </recommendedName>
</protein>
<evidence type="ECO:0000259" key="8">
    <source>
        <dbReference type="Pfam" id="PF00590"/>
    </source>
</evidence>
<evidence type="ECO:0000256" key="7">
    <source>
        <dbReference type="ARBA" id="ARBA00025705"/>
    </source>
</evidence>
<keyword evidence="3 10" id="KW-0489">Methyltransferase</keyword>
<evidence type="ECO:0000256" key="2">
    <source>
        <dbReference type="ARBA" id="ARBA00012162"/>
    </source>
</evidence>
<dbReference type="SUPFAM" id="SSF69618">
    <property type="entry name" value="HemD-like"/>
    <property type="match status" value="1"/>
</dbReference>
<organism evidence="10 11">
    <name type="scientific">Thermogutta terrifontis</name>
    <dbReference type="NCBI Taxonomy" id="1331910"/>
    <lineage>
        <taxon>Bacteria</taxon>
        <taxon>Pseudomonadati</taxon>
        <taxon>Planctomycetota</taxon>
        <taxon>Planctomycetia</taxon>
        <taxon>Pirellulales</taxon>
        <taxon>Thermoguttaceae</taxon>
        <taxon>Thermogutta</taxon>
    </lineage>
</organism>
<keyword evidence="6" id="KW-0627">Porphyrin biosynthesis</keyword>
<evidence type="ECO:0000313" key="10">
    <source>
        <dbReference type="EMBL" id="ASV74816.1"/>
    </source>
</evidence>
<dbReference type="Gene3D" id="3.30.950.10">
    <property type="entry name" value="Methyltransferase, Cobalt-precorrin-4 Transmethylase, Domain 2"/>
    <property type="match status" value="1"/>
</dbReference>
<dbReference type="Proteomes" id="UP000215086">
    <property type="component" value="Chromosome"/>
</dbReference>
<dbReference type="AlphaFoldDB" id="A0A286RFS9"/>
<dbReference type="Pfam" id="PF02602">
    <property type="entry name" value="HEM4"/>
    <property type="match status" value="1"/>
</dbReference>
<dbReference type="PANTHER" id="PTHR45790">
    <property type="entry name" value="SIROHEME SYNTHASE-RELATED"/>
    <property type="match status" value="1"/>
</dbReference>
<name>A0A286RFS9_9BACT</name>
<keyword evidence="5" id="KW-0949">S-adenosyl-L-methionine</keyword>
<dbReference type="InterPro" id="IPR006366">
    <property type="entry name" value="CobA/CysG_C"/>
</dbReference>
<dbReference type="InterPro" id="IPR003754">
    <property type="entry name" value="4pyrrol_synth_uPrphyn_synth"/>
</dbReference>
<dbReference type="InterPro" id="IPR036108">
    <property type="entry name" value="4pyrrol_syn_uPrphyn_synt_sf"/>
</dbReference>
<dbReference type="GO" id="GO:0004852">
    <property type="term" value="F:uroporphyrinogen-III synthase activity"/>
    <property type="evidence" value="ECO:0007669"/>
    <property type="project" value="InterPro"/>
</dbReference>
<dbReference type="InterPro" id="IPR000878">
    <property type="entry name" value="4pyrrol_Mease"/>
</dbReference>
<comment type="pathway">
    <text evidence="7">Porphyrin-containing compound metabolism; siroheme biosynthesis; precorrin-2 from uroporphyrinogen III: step 1/1.</text>
</comment>
<feature type="domain" description="Tetrapyrrole methylase" evidence="8">
    <location>
        <begin position="8"/>
        <end position="220"/>
    </location>
</feature>
<dbReference type="FunFam" id="3.40.1010.10:FF:000001">
    <property type="entry name" value="Siroheme synthase"/>
    <property type="match status" value="1"/>
</dbReference>
<accession>A0A286RFS9</accession>
<dbReference type="GO" id="GO:0032259">
    <property type="term" value="P:methylation"/>
    <property type="evidence" value="ECO:0007669"/>
    <property type="project" value="UniProtKB-KW"/>
</dbReference>
<dbReference type="Gene3D" id="3.40.1010.10">
    <property type="entry name" value="Cobalt-precorrin-4 Transmethylase, Domain 1"/>
    <property type="match status" value="1"/>
</dbReference>
<comment type="similarity">
    <text evidence="1">Belongs to the precorrin methyltransferase family.</text>
</comment>
<proteinExistence type="inferred from homology"/>
<evidence type="ECO:0000256" key="4">
    <source>
        <dbReference type="ARBA" id="ARBA00022679"/>
    </source>
</evidence>
<dbReference type="InterPro" id="IPR014777">
    <property type="entry name" value="4pyrrole_Mease_sub1"/>
</dbReference>
<evidence type="ECO:0000313" key="11">
    <source>
        <dbReference type="Proteomes" id="UP000215086"/>
    </source>
</evidence>
<keyword evidence="4 10" id="KW-0808">Transferase</keyword>
<evidence type="ECO:0000256" key="5">
    <source>
        <dbReference type="ARBA" id="ARBA00022691"/>
    </source>
</evidence>
<dbReference type="EC" id="2.1.1.107" evidence="2"/>
<dbReference type="InterPro" id="IPR035996">
    <property type="entry name" value="4pyrrol_Methylase_sf"/>
</dbReference>
<evidence type="ECO:0000256" key="1">
    <source>
        <dbReference type="ARBA" id="ARBA00005879"/>
    </source>
</evidence>
<evidence type="ECO:0000256" key="3">
    <source>
        <dbReference type="ARBA" id="ARBA00022603"/>
    </source>
</evidence>
<dbReference type="GO" id="GO:0004851">
    <property type="term" value="F:uroporphyrin-III C-methyltransferase activity"/>
    <property type="evidence" value="ECO:0007669"/>
    <property type="project" value="UniProtKB-EC"/>
</dbReference>
<dbReference type="NCBIfam" id="NF004790">
    <property type="entry name" value="PRK06136.1"/>
    <property type="match status" value="1"/>
</dbReference>
<keyword evidence="11" id="KW-1185">Reference proteome</keyword>
<dbReference type="SUPFAM" id="SSF53790">
    <property type="entry name" value="Tetrapyrrole methylase"/>
    <property type="match status" value="1"/>
</dbReference>
<feature type="domain" description="Tetrapyrrole biosynthesis uroporphyrinogen III synthase" evidence="9">
    <location>
        <begin position="271"/>
        <end position="494"/>
    </location>
</feature>